<dbReference type="Proteomes" id="UP000304864">
    <property type="component" value="Chromosome"/>
</dbReference>
<accession>A0A4P9K6A1</accession>
<evidence type="ECO:0000313" key="1">
    <source>
        <dbReference type="EMBL" id="QCU89777.1"/>
    </source>
</evidence>
<proteinExistence type="predicted"/>
<dbReference type="AlphaFoldDB" id="A0A4P9K6A1"/>
<evidence type="ECO:0008006" key="3">
    <source>
        <dbReference type="Google" id="ProtNLM"/>
    </source>
</evidence>
<gene>
    <name evidence="1" type="ORF">FE785_03555</name>
</gene>
<name>A0A4P9K6A1_9GAMM</name>
<dbReference type="OrthoDB" id="7066260at2"/>
<evidence type="ECO:0000313" key="2">
    <source>
        <dbReference type="Proteomes" id="UP000304864"/>
    </source>
</evidence>
<organism evidence="1 2">
    <name type="scientific">Thiomicrorhabdus sediminis</name>
    <dbReference type="NCBI Taxonomy" id="2580412"/>
    <lineage>
        <taxon>Bacteria</taxon>
        <taxon>Pseudomonadati</taxon>
        <taxon>Pseudomonadota</taxon>
        <taxon>Gammaproteobacteria</taxon>
        <taxon>Thiotrichales</taxon>
        <taxon>Piscirickettsiaceae</taxon>
        <taxon>Thiomicrorhabdus</taxon>
    </lineage>
</organism>
<sequence>MNRKSPTAHFDEIEILSKRYKSHGGKKNRRQQVKKIRRVFEFAKANHKTRSVYELGRKQIIDFYRHNRDLSDKTLYAYWLALKQLYQFMGRLEEPPKPHKKIDLPPK</sequence>
<reference evidence="1 2" key="1">
    <citation type="submission" date="2019-05" db="EMBL/GenBank/DDBJ databases">
        <title>Thiomicrorhabdus sediminis sp. nov, a novel sulfur-oxidizing bacterium isolated from coastal sediment.</title>
        <authorList>
            <person name="Liu X."/>
        </authorList>
    </citation>
    <scope>NUCLEOTIDE SEQUENCE [LARGE SCALE GENOMIC DNA]</scope>
    <source>
        <strain evidence="1 2">G1</strain>
    </source>
</reference>
<dbReference type="KEGG" id="thig:FE785_03555"/>
<protein>
    <recommendedName>
        <fullName evidence="3">Phage integrase, N-terminal SAM-like domain</fullName>
    </recommendedName>
</protein>
<dbReference type="EMBL" id="CP040602">
    <property type="protein sequence ID" value="QCU89777.1"/>
    <property type="molecule type" value="Genomic_DNA"/>
</dbReference>
<dbReference type="RefSeq" id="WP_138564454.1">
    <property type="nucleotide sequence ID" value="NZ_CP040602.1"/>
</dbReference>
<keyword evidence="2" id="KW-1185">Reference proteome</keyword>